<name>A0A1I2P2H3_9FLAO</name>
<evidence type="ECO:0000313" key="7">
    <source>
        <dbReference type="Proteomes" id="UP000199116"/>
    </source>
</evidence>
<dbReference type="EMBL" id="FOOH01000025">
    <property type="protein sequence ID" value="SFG08107.1"/>
    <property type="molecule type" value="Genomic_DNA"/>
</dbReference>
<accession>A0A1I2P2H3</accession>
<dbReference type="InterPro" id="IPR019109">
    <property type="entry name" value="MamF_MmsF"/>
</dbReference>
<dbReference type="Pfam" id="PF09685">
    <property type="entry name" value="MamF_MmsF"/>
    <property type="match status" value="1"/>
</dbReference>
<feature type="transmembrane region" description="Helical" evidence="5">
    <location>
        <begin position="74"/>
        <end position="95"/>
    </location>
</feature>
<dbReference type="Proteomes" id="UP000199116">
    <property type="component" value="Unassembled WGS sequence"/>
</dbReference>
<keyword evidence="7" id="KW-1185">Reference proteome</keyword>
<keyword evidence="2 5" id="KW-0812">Transmembrane</keyword>
<gene>
    <name evidence="6" type="ORF">SAMN04488033_12542</name>
</gene>
<reference evidence="7" key="1">
    <citation type="submission" date="2016-10" db="EMBL/GenBank/DDBJ databases">
        <authorList>
            <person name="Varghese N."/>
            <person name="Submissions S."/>
        </authorList>
    </citation>
    <scope>NUCLEOTIDE SEQUENCE [LARGE SCALE GENOMIC DNA]</scope>
    <source>
        <strain evidence="7">DSM 23515</strain>
    </source>
</reference>
<keyword evidence="3 5" id="KW-1133">Transmembrane helix</keyword>
<evidence type="ECO:0000256" key="2">
    <source>
        <dbReference type="ARBA" id="ARBA00022692"/>
    </source>
</evidence>
<feature type="transmembrane region" description="Helical" evidence="5">
    <location>
        <begin position="19"/>
        <end position="37"/>
    </location>
</feature>
<proteinExistence type="predicted"/>
<comment type="subcellular location">
    <subcellularLocation>
        <location evidence="1">Membrane</location>
        <topology evidence="1">Multi-pass membrane protein</topology>
    </subcellularLocation>
</comment>
<evidence type="ECO:0000256" key="3">
    <source>
        <dbReference type="ARBA" id="ARBA00022989"/>
    </source>
</evidence>
<evidence type="ECO:0008006" key="8">
    <source>
        <dbReference type="Google" id="ProtNLM"/>
    </source>
</evidence>
<evidence type="ECO:0000313" key="6">
    <source>
        <dbReference type="EMBL" id="SFG08107.1"/>
    </source>
</evidence>
<evidence type="ECO:0000256" key="5">
    <source>
        <dbReference type="SAM" id="Phobius"/>
    </source>
</evidence>
<sequence length="116" mass="12691">MENQESLAGNIEKTEDKSIGIIAYLTLIGLVAAFIMNKDKNNEFATYHIKQSLGLCLVGFAIFIVGLIPVLGWVASFAGSLCLLVLWIMGLLNAVNGKQEPVPVLGSKFETWFKNM</sequence>
<dbReference type="AlphaFoldDB" id="A0A1I2P2H3"/>
<organism evidence="6 7">
    <name type="scientific">Salegentibacter agarivorans</name>
    <dbReference type="NCBI Taxonomy" id="345907"/>
    <lineage>
        <taxon>Bacteria</taxon>
        <taxon>Pseudomonadati</taxon>
        <taxon>Bacteroidota</taxon>
        <taxon>Flavobacteriia</taxon>
        <taxon>Flavobacteriales</taxon>
        <taxon>Flavobacteriaceae</taxon>
        <taxon>Salegentibacter</taxon>
    </lineage>
</organism>
<dbReference type="RefSeq" id="WP_075327349.1">
    <property type="nucleotide sequence ID" value="NZ_FOOH01000025.1"/>
</dbReference>
<protein>
    <recommendedName>
        <fullName evidence="8">Chloroplast import component protein (Tic20)</fullName>
    </recommendedName>
</protein>
<evidence type="ECO:0000256" key="1">
    <source>
        <dbReference type="ARBA" id="ARBA00004141"/>
    </source>
</evidence>
<feature type="transmembrane region" description="Helical" evidence="5">
    <location>
        <begin position="49"/>
        <end position="68"/>
    </location>
</feature>
<evidence type="ECO:0000256" key="4">
    <source>
        <dbReference type="ARBA" id="ARBA00023136"/>
    </source>
</evidence>
<keyword evidence="4 5" id="KW-0472">Membrane</keyword>